<name>A0A366WWS4_9RHOB</name>
<dbReference type="Pfam" id="PF06348">
    <property type="entry name" value="DUF1059"/>
    <property type="match status" value="1"/>
</dbReference>
<evidence type="ECO:0000313" key="1">
    <source>
        <dbReference type="EMBL" id="RBW53966.1"/>
    </source>
</evidence>
<dbReference type="EMBL" id="QOCE01000033">
    <property type="protein sequence ID" value="RBW53966.1"/>
    <property type="molecule type" value="Genomic_DNA"/>
</dbReference>
<gene>
    <name evidence="1" type="ORF">DS909_13090</name>
</gene>
<organism evidence="1 2">
    <name type="scientific">Phaeobacter gallaeciensis</name>
    <dbReference type="NCBI Taxonomy" id="60890"/>
    <lineage>
        <taxon>Bacteria</taxon>
        <taxon>Pseudomonadati</taxon>
        <taxon>Pseudomonadota</taxon>
        <taxon>Alphaproteobacteria</taxon>
        <taxon>Rhodobacterales</taxon>
        <taxon>Roseobacteraceae</taxon>
        <taxon>Phaeobacter</taxon>
    </lineage>
</organism>
<evidence type="ECO:0000313" key="2">
    <source>
        <dbReference type="Proteomes" id="UP000252706"/>
    </source>
</evidence>
<protein>
    <submittedName>
        <fullName evidence="1">DUF1059 domain-containing protein</fullName>
    </submittedName>
</protein>
<dbReference type="RefSeq" id="WP_113823906.1">
    <property type="nucleotide sequence ID" value="NZ_QOCE01000033.1"/>
</dbReference>
<dbReference type="AlphaFoldDB" id="A0A366WWS4"/>
<dbReference type="OrthoDB" id="7950435at2"/>
<proteinExistence type="predicted"/>
<accession>A0A366WWS4</accession>
<sequence length="57" mass="6257">MIKVLKCKDLMPGCDFIAKGETTQDVLQQAAIHAKEVHGIDLTPVLIEQVKLVIKDA</sequence>
<reference evidence="1 2" key="1">
    <citation type="submission" date="2018-07" db="EMBL/GenBank/DDBJ databases">
        <title>Modular assembly of carbohydrate-degrading microbial communities in the ocean.</title>
        <authorList>
            <person name="Enke T.N."/>
            <person name="Datta M.S."/>
            <person name="Schwartzman J.A."/>
            <person name="Cermak N."/>
            <person name="Schmitz D.A."/>
            <person name="Barrere J."/>
            <person name="Cordero O.X."/>
        </authorList>
    </citation>
    <scope>NUCLEOTIDE SEQUENCE [LARGE SCALE GENOMIC DNA]</scope>
    <source>
        <strain evidence="1 2">C3M10</strain>
    </source>
</reference>
<dbReference type="Proteomes" id="UP000252706">
    <property type="component" value="Unassembled WGS sequence"/>
</dbReference>
<comment type="caution">
    <text evidence="1">The sequence shown here is derived from an EMBL/GenBank/DDBJ whole genome shotgun (WGS) entry which is preliminary data.</text>
</comment>
<dbReference type="InterPro" id="IPR009409">
    <property type="entry name" value="DUF1059"/>
</dbReference>